<dbReference type="InterPro" id="IPR013685">
    <property type="entry name" value="POTRA_FtsQ_type"/>
</dbReference>
<keyword evidence="3" id="KW-0132">Cell division</keyword>
<dbReference type="Pfam" id="PF08478">
    <property type="entry name" value="POTRA_1"/>
    <property type="match status" value="1"/>
</dbReference>
<evidence type="ECO:0000313" key="11">
    <source>
        <dbReference type="Proteomes" id="UP000594688"/>
    </source>
</evidence>
<evidence type="ECO:0000256" key="3">
    <source>
        <dbReference type="ARBA" id="ARBA00022618"/>
    </source>
</evidence>
<dbReference type="InterPro" id="IPR026579">
    <property type="entry name" value="FtsQ"/>
</dbReference>
<evidence type="ECO:0000256" key="5">
    <source>
        <dbReference type="ARBA" id="ARBA00022989"/>
    </source>
</evidence>
<evidence type="ECO:0000313" key="10">
    <source>
        <dbReference type="EMBL" id="QPJ60676.1"/>
    </source>
</evidence>
<dbReference type="PANTHER" id="PTHR35851:SF1">
    <property type="entry name" value="CELL DIVISION PROTEIN FTSQ"/>
    <property type="match status" value="1"/>
</dbReference>
<keyword evidence="7" id="KW-0131">Cell cycle</keyword>
<evidence type="ECO:0000256" key="4">
    <source>
        <dbReference type="ARBA" id="ARBA00022692"/>
    </source>
</evidence>
<accession>A0A7T0FZC5</accession>
<dbReference type="EMBL" id="CP048685">
    <property type="protein sequence ID" value="QPJ60676.1"/>
    <property type="molecule type" value="Genomic_DNA"/>
</dbReference>
<evidence type="ECO:0000256" key="8">
    <source>
        <dbReference type="SAM" id="MobiDB-lite"/>
    </source>
</evidence>
<keyword evidence="5" id="KW-1133">Transmembrane helix</keyword>
<dbReference type="InterPro" id="IPR034746">
    <property type="entry name" value="POTRA"/>
</dbReference>
<dbReference type="Proteomes" id="UP000594688">
    <property type="component" value="Chromosome"/>
</dbReference>
<keyword evidence="6" id="KW-0472">Membrane</keyword>
<organism evidence="10 11">
    <name type="scientific">Candidatus Nitronauta litoralis</name>
    <dbReference type="NCBI Taxonomy" id="2705533"/>
    <lineage>
        <taxon>Bacteria</taxon>
        <taxon>Pseudomonadati</taxon>
        <taxon>Nitrospinota/Tectimicrobiota group</taxon>
        <taxon>Nitrospinota</taxon>
        <taxon>Nitrospinia</taxon>
        <taxon>Nitrospinales</taxon>
        <taxon>Nitrospinaceae</taxon>
        <taxon>Candidatus Nitronauta</taxon>
    </lineage>
</organism>
<evidence type="ECO:0000259" key="9">
    <source>
        <dbReference type="PROSITE" id="PS51779"/>
    </source>
</evidence>
<keyword evidence="4" id="KW-0812">Transmembrane</keyword>
<dbReference type="Gene3D" id="3.10.20.310">
    <property type="entry name" value="membrane protein fhac"/>
    <property type="match status" value="1"/>
</dbReference>
<protein>
    <submittedName>
        <fullName evidence="10">FtsQ-type POTRA domain-containing protein</fullName>
    </submittedName>
</protein>
<evidence type="ECO:0000256" key="6">
    <source>
        <dbReference type="ARBA" id="ARBA00023136"/>
    </source>
</evidence>
<dbReference type="KEGG" id="nli:G3M70_01735"/>
<dbReference type="AlphaFoldDB" id="A0A7T0FZC5"/>
<gene>
    <name evidence="10" type="ORF">G3M70_01735</name>
</gene>
<reference evidence="10 11" key="1">
    <citation type="submission" date="2020-02" db="EMBL/GenBank/DDBJ databases">
        <title>Genomic and physiological characterization of two novel Nitrospinaceae genera.</title>
        <authorList>
            <person name="Mueller A.J."/>
            <person name="Jung M.-Y."/>
            <person name="Strachan C.R."/>
            <person name="Herbold C.W."/>
            <person name="Kirkegaard R.H."/>
            <person name="Daims H."/>
        </authorList>
    </citation>
    <scope>NUCLEOTIDE SEQUENCE [LARGE SCALE GENOMIC DNA]</scope>
    <source>
        <strain evidence="10">EB</strain>
    </source>
</reference>
<dbReference type="PANTHER" id="PTHR35851">
    <property type="entry name" value="CELL DIVISION PROTEIN FTSQ"/>
    <property type="match status" value="1"/>
</dbReference>
<keyword evidence="2" id="KW-1003">Cell membrane</keyword>
<evidence type="ECO:0000256" key="1">
    <source>
        <dbReference type="ARBA" id="ARBA00004370"/>
    </source>
</evidence>
<dbReference type="PROSITE" id="PS51779">
    <property type="entry name" value="POTRA"/>
    <property type="match status" value="1"/>
</dbReference>
<evidence type="ECO:0000256" key="7">
    <source>
        <dbReference type="ARBA" id="ARBA00023306"/>
    </source>
</evidence>
<dbReference type="GO" id="GO:0016020">
    <property type="term" value="C:membrane"/>
    <property type="evidence" value="ECO:0007669"/>
    <property type="project" value="UniProtKB-SubCell"/>
</dbReference>
<dbReference type="GO" id="GO:0090529">
    <property type="term" value="P:cell septum assembly"/>
    <property type="evidence" value="ECO:0007669"/>
    <property type="project" value="InterPro"/>
</dbReference>
<evidence type="ECO:0000256" key="2">
    <source>
        <dbReference type="ARBA" id="ARBA00022475"/>
    </source>
</evidence>
<sequence>MSLAIAERKLTHPGRKRWLQEGPKKRKGKTQKKEKPAIRSFDLDFAALFKTAAETFARGVLVLAFCYGAFHGYLFLTSSSRFAVSQISIEGLDRLNKQSLLESMPLIEGKNLFLLDLESITERLTGHPWVSAASVQRKWPNAVTIQIAERKPYARIQLDDIYVMDNFGILVTRSQDEFLHLPLITGTLNEAPDLGQRVVSNEILKGLRAMHYLNRLPFFKKDPVTSVQITGPSLLTFSTREQGLKIRMAANDVQAGFQNFKIILDALNPTRDGVDIIDLSFRNKVVIQPKPGNKGSGHRRKA</sequence>
<feature type="region of interest" description="Disordered" evidence="8">
    <location>
        <begin position="1"/>
        <end position="35"/>
    </location>
</feature>
<name>A0A7T0FZC5_9BACT</name>
<feature type="domain" description="POTRA" evidence="9">
    <location>
        <begin position="82"/>
        <end position="150"/>
    </location>
</feature>
<comment type="subcellular location">
    <subcellularLocation>
        <location evidence="1">Membrane</location>
    </subcellularLocation>
</comment>
<feature type="compositionally biased region" description="Basic and acidic residues" evidence="8">
    <location>
        <begin position="1"/>
        <end position="10"/>
    </location>
</feature>
<proteinExistence type="predicted"/>